<feature type="compositionally biased region" description="Basic and acidic residues" evidence="1">
    <location>
        <begin position="69"/>
        <end position="80"/>
    </location>
</feature>
<organism evidence="2">
    <name type="scientific">mine drainage metagenome</name>
    <dbReference type="NCBI Taxonomy" id="410659"/>
    <lineage>
        <taxon>unclassified sequences</taxon>
        <taxon>metagenomes</taxon>
        <taxon>ecological metagenomes</taxon>
    </lineage>
</organism>
<reference evidence="2" key="1">
    <citation type="submission" date="2016-10" db="EMBL/GenBank/DDBJ databases">
        <title>Sequence of Gallionella enrichment culture.</title>
        <authorList>
            <person name="Poehlein A."/>
            <person name="Muehling M."/>
            <person name="Daniel R."/>
        </authorList>
    </citation>
    <scope>NUCLEOTIDE SEQUENCE</scope>
</reference>
<comment type="caution">
    <text evidence="2">The sequence shown here is derived from an EMBL/GenBank/DDBJ whole genome shotgun (WGS) entry which is preliminary data.</text>
</comment>
<dbReference type="EMBL" id="MLJW01002990">
    <property type="protein sequence ID" value="OIQ73133.1"/>
    <property type="molecule type" value="Genomic_DNA"/>
</dbReference>
<proteinExistence type="predicted"/>
<protein>
    <submittedName>
        <fullName evidence="2">Uncharacterized protein</fullName>
    </submittedName>
</protein>
<evidence type="ECO:0000256" key="1">
    <source>
        <dbReference type="SAM" id="MobiDB-lite"/>
    </source>
</evidence>
<sequence>MQKQHWGNAMRRLAILSLAFALCAPVVAMADNAMSLGVYLWTDPDHDPVKAQFLSVANGTSETEIDGPEGSKSDTHPTTPDELRLLTATIKEQMAALSMERKPMPTGGYITVDWHYSTDTGYADGSTTFALDAVPASVQALQMAAFGATLSK</sequence>
<gene>
    <name evidence="2" type="ORF">GALL_452330</name>
</gene>
<feature type="region of interest" description="Disordered" evidence="1">
    <location>
        <begin position="59"/>
        <end position="80"/>
    </location>
</feature>
<dbReference type="AlphaFoldDB" id="A0A1J5QAY3"/>
<accession>A0A1J5QAY3</accession>
<evidence type="ECO:0000313" key="2">
    <source>
        <dbReference type="EMBL" id="OIQ73133.1"/>
    </source>
</evidence>
<name>A0A1J5QAY3_9ZZZZ</name>